<name>A0A7J0DWA7_9ERIC</name>
<dbReference type="EMBL" id="BJWL01000430">
    <property type="protein sequence ID" value="GFS43865.1"/>
    <property type="molecule type" value="Genomic_DNA"/>
</dbReference>
<sequence>MSGCGCLAVEHRDFVKLSTILDPELGFLQDENLKIAVGIEFLDEIKNSKIIKKPGSACVKFDWEIRNFNLSRLLVENGHQLSSPVFDVGKSKFFITLCDRLIEGEERLVLALDCEEILKIPDISRFFAEDESFKDMKVDTLGSFTCFSKLKIKNLKVESKSIECEGRLDRDNPLDGNVASVKFSSFINQDDALKDHVIARNMKGVAIRSPWFLFGDHRFYMVICPTGESDNGQTLCYFLEGVGPDWKSYLWIIKNMKCFIGMNDKEKVSKCFQVEGAILWLVVWSPQGEYIKMRLGFDSSIPEHKSVNIKCKLGICSKSDLVFEIRQITEYLYFPVDDTISCLKETLSDFVGFFCEVLPYSPREEIKNLNKEIDALIRERNNKEEENRALAERIRELNKEILNKDKRIQEVELYGERPWSNSQYHGDTDAGLDDQDNFCRNLFILL</sequence>
<evidence type="ECO:0008006" key="4">
    <source>
        <dbReference type="Google" id="ProtNLM"/>
    </source>
</evidence>
<dbReference type="PANTHER" id="PTHR47242">
    <property type="entry name" value="TRAF-LIKE FAMILY PROTEIN"/>
    <property type="match status" value="1"/>
</dbReference>
<evidence type="ECO:0000256" key="1">
    <source>
        <dbReference type="SAM" id="Coils"/>
    </source>
</evidence>
<reference evidence="3" key="1">
    <citation type="submission" date="2019-07" db="EMBL/GenBank/DDBJ databases">
        <title>De Novo Assembly of kiwifruit Actinidia rufa.</title>
        <authorList>
            <person name="Sugita-Konishi S."/>
            <person name="Sato K."/>
            <person name="Mori E."/>
            <person name="Abe Y."/>
            <person name="Kisaki G."/>
            <person name="Hamano K."/>
            <person name="Suezawa K."/>
            <person name="Otani M."/>
            <person name="Fukuda T."/>
            <person name="Manabe T."/>
            <person name="Gomi K."/>
            <person name="Tabuchi M."/>
            <person name="Akimitsu K."/>
            <person name="Kataoka I."/>
        </authorList>
    </citation>
    <scope>NUCLEOTIDE SEQUENCE [LARGE SCALE GENOMIC DNA]</scope>
    <source>
        <strain evidence="3">cv. Fuchu</strain>
    </source>
</reference>
<dbReference type="AlphaFoldDB" id="A0A7J0DWA7"/>
<evidence type="ECO:0000313" key="3">
    <source>
        <dbReference type="Proteomes" id="UP000585474"/>
    </source>
</evidence>
<proteinExistence type="predicted"/>
<gene>
    <name evidence="2" type="ORF">Acr_00g0087430</name>
</gene>
<accession>A0A7J0DWA7</accession>
<evidence type="ECO:0000313" key="2">
    <source>
        <dbReference type="EMBL" id="GFS43865.1"/>
    </source>
</evidence>
<dbReference type="Proteomes" id="UP000585474">
    <property type="component" value="Unassembled WGS sequence"/>
</dbReference>
<dbReference type="PANTHER" id="PTHR47242:SF1">
    <property type="entry name" value="TRAF-LIKE FAMILY PROTEIN"/>
    <property type="match status" value="1"/>
</dbReference>
<comment type="caution">
    <text evidence="2">The sequence shown here is derived from an EMBL/GenBank/DDBJ whole genome shotgun (WGS) entry which is preliminary data.</text>
</comment>
<keyword evidence="1" id="KW-0175">Coiled coil</keyword>
<protein>
    <recommendedName>
        <fullName evidence="4">MATH domain-containing protein</fullName>
    </recommendedName>
</protein>
<keyword evidence="3" id="KW-1185">Reference proteome</keyword>
<feature type="coiled-coil region" evidence="1">
    <location>
        <begin position="366"/>
        <end position="407"/>
    </location>
</feature>
<organism evidence="2 3">
    <name type="scientific">Actinidia rufa</name>
    <dbReference type="NCBI Taxonomy" id="165716"/>
    <lineage>
        <taxon>Eukaryota</taxon>
        <taxon>Viridiplantae</taxon>
        <taxon>Streptophyta</taxon>
        <taxon>Embryophyta</taxon>
        <taxon>Tracheophyta</taxon>
        <taxon>Spermatophyta</taxon>
        <taxon>Magnoliopsida</taxon>
        <taxon>eudicotyledons</taxon>
        <taxon>Gunneridae</taxon>
        <taxon>Pentapetalae</taxon>
        <taxon>asterids</taxon>
        <taxon>Ericales</taxon>
        <taxon>Actinidiaceae</taxon>
        <taxon>Actinidia</taxon>
    </lineage>
</organism>